<reference evidence="1 2" key="1">
    <citation type="submission" date="2019-07" db="EMBL/GenBank/DDBJ databases">
        <title>Whole genome shotgun sequence of Segetibacter aerophilus NBRC 106135.</title>
        <authorList>
            <person name="Hosoyama A."/>
            <person name="Uohara A."/>
            <person name="Ohji S."/>
            <person name="Ichikawa N."/>
        </authorList>
    </citation>
    <scope>NUCLEOTIDE SEQUENCE [LARGE SCALE GENOMIC DNA]</scope>
    <source>
        <strain evidence="1 2">NBRC 106135</strain>
    </source>
</reference>
<keyword evidence="2" id="KW-1185">Reference proteome</keyword>
<sequence length="275" mass="30806">MSSGQYYNNLFSYEFAIGVGAMNCITDIGGSNSDKTYYVNEIRLKNTKPSFSISAGAMYQNLLGLRLEGTWGAVQSADRDIDGTSVNAKSKTVRNLSFRSKISEVSLLAEFHPLLLFDYKYPPLWSPYVIAGVGIFSFKPQALLHNDYIDLPPLCTEGQGFFEYRDSKPYSTTQFNIPVGIGLRYEASDAVNLRLEFSHRILFTDYLDDAHSPGFVDAEIFRQYLDVANAGNAQQLYNRSLDGLVPARRGNPGNNDAYMSISFKVGLVLRRKARY</sequence>
<evidence type="ECO:0000313" key="2">
    <source>
        <dbReference type="Proteomes" id="UP000321513"/>
    </source>
</evidence>
<comment type="caution">
    <text evidence="1">The sequence shown here is derived from an EMBL/GenBank/DDBJ whole genome shotgun (WGS) entry which is preliminary data.</text>
</comment>
<dbReference type="Proteomes" id="UP000321513">
    <property type="component" value="Unassembled WGS sequence"/>
</dbReference>
<name>A0A512BI95_9BACT</name>
<protein>
    <recommendedName>
        <fullName evidence="3">Outer membrane protein beta-barrel domain-containing protein</fullName>
    </recommendedName>
</protein>
<dbReference type="InterPro" id="IPR011250">
    <property type="entry name" value="OMP/PagP_B-barrel"/>
</dbReference>
<dbReference type="SUPFAM" id="SSF56925">
    <property type="entry name" value="OMPA-like"/>
    <property type="match status" value="1"/>
</dbReference>
<dbReference type="EMBL" id="BJYT01000027">
    <property type="protein sequence ID" value="GEO11692.1"/>
    <property type="molecule type" value="Genomic_DNA"/>
</dbReference>
<accession>A0A512BI95</accession>
<evidence type="ECO:0000313" key="1">
    <source>
        <dbReference type="EMBL" id="GEO11692.1"/>
    </source>
</evidence>
<dbReference type="AlphaFoldDB" id="A0A512BI95"/>
<dbReference type="Gene3D" id="2.40.160.20">
    <property type="match status" value="1"/>
</dbReference>
<gene>
    <name evidence="1" type="ORF">SAE01_41880</name>
</gene>
<organism evidence="1 2">
    <name type="scientific">Segetibacter aerophilus</name>
    <dbReference type="NCBI Taxonomy" id="670293"/>
    <lineage>
        <taxon>Bacteria</taxon>
        <taxon>Pseudomonadati</taxon>
        <taxon>Bacteroidota</taxon>
        <taxon>Chitinophagia</taxon>
        <taxon>Chitinophagales</taxon>
        <taxon>Chitinophagaceae</taxon>
        <taxon>Segetibacter</taxon>
    </lineage>
</organism>
<evidence type="ECO:0008006" key="3">
    <source>
        <dbReference type="Google" id="ProtNLM"/>
    </source>
</evidence>
<proteinExistence type="predicted"/>